<keyword evidence="2" id="KW-1185">Reference proteome</keyword>
<accession>A0A4Y2GT36</accession>
<evidence type="ECO:0000313" key="2">
    <source>
        <dbReference type="Proteomes" id="UP000499080"/>
    </source>
</evidence>
<organism evidence="1 2">
    <name type="scientific">Araneus ventricosus</name>
    <name type="common">Orbweaver spider</name>
    <name type="synonym">Epeira ventricosa</name>
    <dbReference type="NCBI Taxonomy" id="182803"/>
    <lineage>
        <taxon>Eukaryota</taxon>
        <taxon>Metazoa</taxon>
        <taxon>Ecdysozoa</taxon>
        <taxon>Arthropoda</taxon>
        <taxon>Chelicerata</taxon>
        <taxon>Arachnida</taxon>
        <taxon>Araneae</taxon>
        <taxon>Araneomorphae</taxon>
        <taxon>Entelegynae</taxon>
        <taxon>Araneoidea</taxon>
        <taxon>Araneidae</taxon>
        <taxon>Araneus</taxon>
    </lineage>
</organism>
<reference evidence="1 2" key="1">
    <citation type="journal article" date="2019" name="Sci. Rep.">
        <title>Orb-weaving spider Araneus ventricosus genome elucidates the spidroin gene catalogue.</title>
        <authorList>
            <person name="Kono N."/>
            <person name="Nakamura H."/>
            <person name="Ohtoshi R."/>
            <person name="Moran D.A.P."/>
            <person name="Shinohara A."/>
            <person name="Yoshida Y."/>
            <person name="Fujiwara M."/>
            <person name="Mori M."/>
            <person name="Tomita M."/>
            <person name="Arakawa K."/>
        </authorList>
    </citation>
    <scope>NUCLEOTIDE SEQUENCE [LARGE SCALE GENOMIC DNA]</scope>
</reference>
<dbReference type="Proteomes" id="UP000499080">
    <property type="component" value="Unassembled WGS sequence"/>
</dbReference>
<dbReference type="AlphaFoldDB" id="A0A4Y2GT36"/>
<comment type="caution">
    <text evidence="1">The sequence shown here is derived from an EMBL/GenBank/DDBJ whole genome shotgun (WGS) entry which is preliminary data.</text>
</comment>
<dbReference type="EMBL" id="BGPR01001494">
    <property type="protein sequence ID" value="GBM55294.1"/>
    <property type="molecule type" value="Genomic_DNA"/>
</dbReference>
<name>A0A4Y2GT36_ARAVE</name>
<proteinExistence type="predicted"/>
<sequence length="80" mass="8794">MAGGTLAQSSVIRFRSSCNVGGGVAYTRCLMYPHRKKSNGFRLKRYADADYKLGDTGIFIPKDMILSIPVVAMDRDSNFG</sequence>
<protein>
    <submittedName>
        <fullName evidence="1">Uncharacterized protein</fullName>
    </submittedName>
</protein>
<gene>
    <name evidence="1" type="ORF">AVEN_272363_1</name>
</gene>
<evidence type="ECO:0000313" key="1">
    <source>
        <dbReference type="EMBL" id="GBM55294.1"/>
    </source>
</evidence>
<dbReference type="OrthoDB" id="2789670at2759"/>